<dbReference type="PANTHER" id="PTHR43806:SF11">
    <property type="entry name" value="CEREVISIN-RELATED"/>
    <property type="match status" value="1"/>
</dbReference>
<name>A0ABW8K217_9GAMM</name>
<feature type="active site" description="Charge relay system" evidence="5">
    <location>
        <position position="291"/>
    </location>
</feature>
<evidence type="ECO:0000259" key="7">
    <source>
        <dbReference type="Pfam" id="PF00082"/>
    </source>
</evidence>
<feature type="active site" description="Charge relay system" evidence="5">
    <location>
        <position position="482"/>
    </location>
</feature>
<dbReference type="Pfam" id="PF00082">
    <property type="entry name" value="Peptidase_S8"/>
    <property type="match status" value="1"/>
</dbReference>
<keyword evidence="3 5" id="KW-0378">Hydrolase</keyword>
<evidence type="ECO:0000313" key="8">
    <source>
        <dbReference type="EMBL" id="MFK2915828.1"/>
    </source>
</evidence>
<keyword evidence="2 5" id="KW-0645">Protease</keyword>
<evidence type="ECO:0000256" key="3">
    <source>
        <dbReference type="ARBA" id="ARBA00022801"/>
    </source>
</evidence>
<sequence length="551" mass="55580">MIQRSQVKLLAASLLLALSLPAVAAEDISGNTRFDLSSVQEDATYNRFIVVYRNGSTEHASPNAAVQAVTAAAGKAKLMDQGGTSLSTNALRSGGRMLGVNYDRKLAIGGDLVTTSRRLSAAETRQFVQQIAADPAVEFVQPDYMRHALGKPVQAQPAGAATFTTPNDTYYAGYQWDYLAANGAAFSDASLGTSVANWGGANIQQAWTLADGTGITIASLDTGVTNHPDLDLTLADAGYDFISTALVSGRAADGRAAGGWDTGDWTTGSKYLASNGGCVDSTHPAENSSWHGTHVFGTAGGEKTNNSTGMVGTAFGAKVLPVRVLGHCGGYDSDIADAITWASGGHVNGVPDNTHPAQVISMSLGGSGTCTSSTITGKAISGAISRGATVVVAAGNSNANVSGFSPASCPGVVAVAATGITSRRAYYSNYGAGITLAAPGGGVYANDGSSGTQATSGFIWSTIDSGTTSPSGSTYGGMAGTSQATPHVAGAVALMQSYRLALGKALLTSTQITSLLKSSATAPHVAASRTKPIGAGILNTYAAVQAAGAQP</sequence>
<dbReference type="PROSITE" id="PS00138">
    <property type="entry name" value="SUBTILASE_SER"/>
    <property type="match status" value="1"/>
</dbReference>
<dbReference type="PROSITE" id="PS51892">
    <property type="entry name" value="SUBTILASE"/>
    <property type="match status" value="1"/>
</dbReference>
<dbReference type="EMBL" id="JADIKD010000005">
    <property type="protein sequence ID" value="MFK2915828.1"/>
    <property type="molecule type" value="Genomic_DNA"/>
</dbReference>
<keyword evidence="9" id="KW-1185">Reference proteome</keyword>
<evidence type="ECO:0000256" key="1">
    <source>
        <dbReference type="ARBA" id="ARBA00011073"/>
    </source>
</evidence>
<protein>
    <submittedName>
        <fullName evidence="8">S8 family serine peptidase</fullName>
    </submittedName>
</protein>
<evidence type="ECO:0000256" key="2">
    <source>
        <dbReference type="ARBA" id="ARBA00022670"/>
    </source>
</evidence>
<organism evidence="8 9">
    <name type="scientific">Dyella koreensis</name>
    <dbReference type="NCBI Taxonomy" id="311235"/>
    <lineage>
        <taxon>Bacteria</taxon>
        <taxon>Pseudomonadati</taxon>
        <taxon>Pseudomonadota</taxon>
        <taxon>Gammaproteobacteria</taxon>
        <taxon>Lysobacterales</taxon>
        <taxon>Rhodanobacteraceae</taxon>
        <taxon>Dyella</taxon>
    </lineage>
</organism>
<dbReference type="InterPro" id="IPR000209">
    <property type="entry name" value="Peptidase_S8/S53_dom"/>
</dbReference>
<evidence type="ECO:0000313" key="9">
    <source>
        <dbReference type="Proteomes" id="UP001620408"/>
    </source>
</evidence>
<evidence type="ECO:0000256" key="4">
    <source>
        <dbReference type="ARBA" id="ARBA00022825"/>
    </source>
</evidence>
<dbReference type="SUPFAM" id="SSF52743">
    <property type="entry name" value="Subtilisin-like"/>
    <property type="match status" value="1"/>
</dbReference>
<dbReference type="InterPro" id="IPR036852">
    <property type="entry name" value="Peptidase_S8/S53_dom_sf"/>
</dbReference>
<reference evidence="8 9" key="1">
    <citation type="submission" date="2020-10" db="EMBL/GenBank/DDBJ databases">
        <title>Phylogeny of dyella-like bacteria.</title>
        <authorList>
            <person name="Fu J."/>
        </authorList>
    </citation>
    <scope>NUCLEOTIDE SEQUENCE [LARGE SCALE GENOMIC DNA]</scope>
    <source>
        <strain evidence="8 9">BB4</strain>
    </source>
</reference>
<dbReference type="RefSeq" id="WP_379987421.1">
    <property type="nucleotide sequence ID" value="NZ_JADIKD010000005.1"/>
</dbReference>
<comment type="caution">
    <text evidence="8">The sequence shown here is derived from an EMBL/GenBank/DDBJ whole genome shotgun (WGS) entry which is preliminary data.</text>
</comment>
<dbReference type="Proteomes" id="UP001620408">
    <property type="component" value="Unassembled WGS sequence"/>
</dbReference>
<proteinExistence type="inferred from homology"/>
<dbReference type="PANTHER" id="PTHR43806">
    <property type="entry name" value="PEPTIDASE S8"/>
    <property type="match status" value="1"/>
</dbReference>
<feature type="domain" description="Peptidase S8/S53" evidence="7">
    <location>
        <begin position="212"/>
        <end position="522"/>
    </location>
</feature>
<feature type="signal peptide" evidence="6">
    <location>
        <begin position="1"/>
        <end position="24"/>
    </location>
</feature>
<dbReference type="InterPro" id="IPR023828">
    <property type="entry name" value="Peptidase_S8_Ser-AS"/>
</dbReference>
<feature type="active site" description="Charge relay system" evidence="5">
    <location>
        <position position="221"/>
    </location>
</feature>
<keyword evidence="6" id="KW-0732">Signal</keyword>
<comment type="similarity">
    <text evidence="1 5">Belongs to the peptidase S8 family.</text>
</comment>
<dbReference type="InterPro" id="IPR015500">
    <property type="entry name" value="Peptidase_S8_subtilisin-rel"/>
</dbReference>
<gene>
    <name evidence="8" type="ORF">ISS97_01020</name>
</gene>
<evidence type="ECO:0000256" key="6">
    <source>
        <dbReference type="SAM" id="SignalP"/>
    </source>
</evidence>
<evidence type="ECO:0000256" key="5">
    <source>
        <dbReference type="PROSITE-ProRule" id="PRU01240"/>
    </source>
</evidence>
<dbReference type="Gene3D" id="3.40.50.200">
    <property type="entry name" value="Peptidase S8/S53 domain"/>
    <property type="match status" value="1"/>
</dbReference>
<feature type="chain" id="PRO_5046953279" evidence="6">
    <location>
        <begin position="25"/>
        <end position="551"/>
    </location>
</feature>
<accession>A0ABW8K217</accession>
<keyword evidence="4 5" id="KW-0720">Serine protease</keyword>
<dbReference type="InterPro" id="IPR050131">
    <property type="entry name" value="Peptidase_S8_subtilisin-like"/>
</dbReference>
<dbReference type="PRINTS" id="PR00723">
    <property type="entry name" value="SUBTILISIN"/>
</dbReference>